<name>A0A7I7X3R5_9MYCO</name>
<dbReference type="KEGG" id="mhib:MHIB_13360"/>
<dbReference type="Proteomes" id="UP000467260">
    <property type="component" value="Chromosome"/>
</dbReference>
<keyword evidence="3" id="KW-1185">Reference proteome</keyword>
<accession>A0A7I7X3R5</accession>
<evidence type="ECO:0000313" key="3">
    <source>
        <dbReference type="Proteomes" id="UP000467260"/>
    </source>
</evidence>
<gene>
    <name evidence="2" type="ORF">MHIB_13360</name>
</gene>
<proteinExistence type="predicted"/>
<reference evidence="2 3" key="1">
    <citation type="journal article" date="2019" name="Emerg. Microbes Infect.">
        <title>Comprehensive subspecies identification of 175 nontuberculous mycobacteria species based on 7547 genomic profiles.</title>
        <authorList>
            <person name="Matsumoto Y."/>
            <person name="Kinjo T."/>
            <person name="Motooka D."/>
            <person name="Nabeya D."/>
            <person name="Jung N."/>
            <person name="Uechi K."/>
            <person name="Horii T."/>
            <person name="Iida T."/>
            <person name="Fujita J."/>
            <person name="Nakamura S."/>
        </authorList>
    </citation>
    <scope>NUCLEOTIDE SEQUENCE [LARGE SCALE GENOMIC DNA]</scope>
    <source>
        <strain evidence="2 3">JCM 13571</strain>
    </source>
</reference>
<organism evidence="2 3">
    <name type="scientific">Mycolicibacter hiberniae</name>
    <dbReference type="NCBI Taxonomy" id="29314"/>
    <lineage>
        <taxon>Bacteria</taxon>
        <taxon>Bacillati</taxon>
        <taxon>Actinomycetota</taxon>
        <taxon>Actinomycetes</taxon>
        <taxon>Mycobacteriales</taxon>
        <taxon>Mycobacteriaceae</taxon>
        <taxon>Mycolicibacter</taxon>
    </lineage>
</organism>
<feature type="signal peptide" evidence="1">
    <location>
        <begin position="1"/>
        <end position="30"/>
    </location>
</feature>
<sequence>MIWMAAKTSASATIAAATLTLVVPVGCAHAVPPPPKVPSSQQEAQDTVLRYLQRTVDGLPSGTVLDSTDFRGGGNLACDDNFTGPGKPPTEYEYWTHVNGPAGTNPDDLVTAVGETWRSWGLTVVERDDFRKPNRFGYPPDSYRLQIKGPGRPGYPPTLIVSSPCLPGDLVRNDIPAPSVIKQTTPGK</sequence>
<feature type="chain" id="PRO_5029628116" description="Lipoprotein LppJ" evidence="1">
    <location>
        <begin position="31"/>
        <end position="188"/>
    </location>
</feature>
<dbReference type="EMBL" id="AP022609">
    <property type="protein sequence ID" value="BBZ22918.1"/>
    <property type="molecule type" value="Genomic_DNA"/>
</dbReference>
<evidence type="ECO:0000256" key="1">
    <source>
        <dbReference type="SAM" id="SignalP"/>
    </source>
</evidence>
<evidence type="ECO:0008006" key="4">
    <source>
        <dbReference type="Google" id="ProtNLM"/>
    </source>
</evidence>
<evidence type="ECO:0000313" key="2">
    <source>
        <dbReference type="EMBL" id="BBZ22918.1"/>
    </source>
</evidence>
<keyword evidence="1" id="KW-0732">Signal</keyword>
<protein>
    <recommendedName>
        <fullName evidence="4">Lipoprotein LppJ</fullName>
    </recommendedName>
</protein>
<dbReference type="AlphaFoldDB" id="A0A7I7X3R5"/>